<organism evidence="3 4">
    <name type="scientific">Acidipropionibacterium jensenii</name>
    <dbReference type="NCBI Taxonomy" id="1749"/>
    <lineage>
        <taxon>Bacteria</taxon>
        <taxon>Bacillati</taxon>
        <taxon>Actinomycetota</taxon>
        <taxon>Actinomycetes</taxon>
        <taxon>Propionibacteriales</taxon>
        <taxon>Propionibacteriaceae</taxon>
        <taxon>Acidipropionibacterium</taxon>
    </lineage>
</organism>
<dbReference type="RefSeq" id="WP_097798262.1">
    <property type="nucleotide sequence ID" value="NZ_CP025570.1"/>
</dbReference>
<sequence>MTARMDARHERGSGTVLVAAMGVVLVAVTWMMLCLVGWTTSAHRAADLADLAALAGARAQTGGGDGCAVARATATANGAIIAECSLDATAVDFVVRVRVAVEARPRLSVPGAPSSVARTARAGPTQTQSEPQPLR</sequence>
<dbReference type="AlphaFoldDB" id="A0A3Q9UIZ4"/>
<evidence type="ECO:0000313" key="3">
    <source>
        <dbReference type="EMBL" id="AZZ38668.1"/>
    </source>
</evidence>
<dbReference type="NCBIfam" id="TIGR03816">
    <property type="entry name" value="tadE_like_DECH"/>
    <property type="match status" value="1"/>
</dbReference>
<keyword evidence="2" id="KW-1133">Transmembrane helix</keyword>
<evidence type="ECO:0000256" key="2">
    <source>
        <dbReference type="SAM" id="Phobius"/>
    </source>
</evidence>
<dbReference type="EMBL" id="CP025570">
    <property type="protein sequence ID" value="AZZ38668.1"/>
    <property type="molecule type" value="Genomic_DNA"/>
</dbReference>
<gene>
    <name evidence="3" type="ORF">C0Z10_01680</name>
</gene>
<reference evidence="4" key="1">
    <citation type="submission" date="2017-12" db="EMBL/GenBank/DDBJ databases">
        <title>Whole genome sequencing of Acidipropionibacterium jensenii strains JS279 and JS280.</title>
        <authorList>
            <person name="Deptula P."/>
            <person name="Laine P."/>
            <person name="Smolander O.-P."/>
            <person name="Paulin L."/>
            <person name="Auvinen P."/>
            <person name="Varmanen P."/>
        </authorList>
    </citation>
    <scope>NUCLEOTIDE SEQUENCE [LARGE SCALE GENOMIC DNA]</scope>
    <source>
        <strain evidence="4">JS280</strain>
    </source>
</reference>
<evidence type="ECO:0000256" key="1">
    <source>
        <dbReference type="SAM" id="MobiDB-lite"/>
    </source>
</evidence>
<accession>A0A3Q9UIZ4</accession>
<keyword evidence="2" id="KW-0472">Membrane</keyword>
<evidence type="ECO:0000313" key="4">
    <source>
        <dbReference type="Proteomes" id="UP000285875"/>
    </source>
</evidence>
<dbReference type="InterPro" id="IPR021202">
    <property type="entry name" value="Rv3654c-like"/>
</dbReference>
<name>A0A3Q9UIZ4_9ACTN</name>
<feature type="transmembrane region" description="Helical" evidence="2">
    <location>
        <begin position="12"/>
        <end position="38"/>
    </location>
</feature>
<dbReference type="Proteomes" id="UP000285875">
    <property type="component" value="Chromosome"/>
</dbReference>
<feature type="region of interest" description="Disordered" evidence="1">
    <location>
        <begin position="109"/>
        <end position="135"/>
    </location>
</feature>
<protein>
    <submittedName>
        <fullName evidence="3">Pilus assembly protein TadE</fullName>
    </submittedName>
</protein>
<keyword evidence="2" id="KW-0812">Transmembrane</keyword>
<dbReference type="KEGG" id="aji:C0Z10_01680"/>
<proteinExistence type="predicted"/>
<feature type="compositionally biased region" description="Polar residues" evidence="1">
    <location>
        <begin position="124"/>
        <end position="135"/>
    </location>
</feature>